<dbReference type="InterPro" id="IPR006143">
    <property type="entry name" value="RND_pump_MFP"/>
</dbReference>
<evidence type="ECO:0000313" key="4">
    <source>
        <dbReference type="Proteomes" id="UP000829925"/>
    </source>
</evidence>
<dbReference type="Pfam" id="PF25917">
    <property type="entry name" value="BSH_RND"/>
    <property type="match status" value="1"/>
</dbReference>
<dbReference type="GO" id="GO:0022857">
    <property type="term" value="F:transmembrane transporter activity"/>
    <property type="evidence" value="ECO:0007669"/>
    <property type="project" value="InterPro"/>
</dbReference>
<dbReference type="Proteomes" id="UP000829925">
    <property type="component" value="Chromosome"/>
</dbReference>
<evidence type="ECO:0000256" key="1">
    <source>
        <dbReference type="ARBA" id="ARBA00009477"/>
    </source>
</evidence>
<feature type="domain" description="Multidrug resistance protein MdtA-like barrel-sandwich hybrid" evidence="2">
    <location>
        <begin position="58"/>
        <end position="190"/>
    </location>
</feature>
<dbReference type="InterPro" id="IPR058625">
    <property type="entry name" value="MdtA-like_BSH"/>
</dbReference>
<dbReference type="NCBIfam" id="TIGR01730">
    <property type="entry name" value="RND_mfp"/>
    <property type="match status" value="1"/>
</dbReference>
<evidence type="ECO:0000259" key="2">
    <source>
        <dbReference type="Pfam" id="PF25917"/>
    </source>
</evidence>
<dbReference type="EMBL" id="CP095053">
    <property type="protein sequence ID" value="UOR06962.1"/>
    <property type="molecule type" value="Genomic_DNA"/>
</dbReference>
<dbReference type="Gene3D" id="2.40.50.100">
    <property type="match status" value="1"/>
</dbReference>
<dbReference type="GO" id="GO:0046677">
    <property type="term" value="P:response to antibiotic"/>
    <property type="evidence" value="ECO:0007669"/>
    <property type="project" value="TreeGrafter"/>
</dbReference>
<organism evidence="3 4">
    <name type="scientific">Hymenobacter aerilatus</name>
    <dbReference type="NCBI Taxonomy" id="2932251"/>
    <lineage>
        <taxon>Bacteria</taxon>
        <taxon>Pseudomonadati</taxon>
        <taxon>Bacteroidota</taxon>
        <taxon>Cytophagia</taxon>
        <taxon>Cytophagales</taxon>
        <taxon>Hymenobacteraceae</taxon>
        <taxon>Hymenobacter</taxon>
    </lineage>
</organism>
<proteinExistence type="inferred from homology"/>
<dbReference type="RefSeq" id="WP_245096360.1">
    <property type="nucleotide sequence ID" value="NZ_CP095053.1"/>
</dbReference>
<reference evidence="3 4" key="1">
    <citation type="submission" date="2022-04" db="EMBL/GenBank/DDBJ databases">
        <title>Hymenobacter sp. isolated from the air.</title>
        <authorList>
            <person name="Won M."/>
            <person name="Lee C.-M."/>
            <person name="Woen H.-Y."/>
            <person name="Kwon S.-W."/>
        </authorList>
    </citation>
    <scope>NUCLEOTIDE SEQUENCE [LARGE SCALE GENOMIC DNA]</scope>
    <source>
        <strain evidence="4">5413 J-13</strain>
    </source>
</reference>
<dbReference type="Gene3D" id="1.10.287.470">
    <property type="entry name" value="Helix hairpin bin"/>
    <property type="match status" value="1"/>
</dbReference>
<gene>
    <name evidence="3" type="ORF">MUN82_07625</name>
</gene>
<dbReference type="GO" id="GO:0005886">
    <property type="term" value="C:plasma membrane"/>
    <property type="evidence" value="ECO:0007669"/>
    <property type="project" value="TreeGrafter"/>
</dbReference>
<comment type="similarity">
    <text evidence="1">Belongs to the membrane fusion protein (MFP) (TC 8.A.1) family.</text>
</comment>
<accession>A0A8T9SXL7</accession>
<dbReference type="GO" id="GO:0030313">
    <property type="term" value="C:cell envelope"/>
    <property type="evidence" value="ECO:0007669"/>
    <property type="project" value="UniProtKB-SubCell"/>
</dbReference>
<keyword evidence="4" id="KW-1185">Reference proteome</keyword>
<dbReference type="KEGG" id="haei:MUN82_07625"/>
<name>A0A8T9SXL7_9BACT</name>
<evidence type="ECO:0000313" key="3">
    <source>
        <dbReference type="EMBL" id="UOR06962.1"/>
    </source>
</evidence>
<dbReference type="PANTHER" id="PTHR30158:SF23">
    <property type="entry name" value="MULTIDRUG RESISTANCE PROTEIN MEXA"/>
    <property type="match status" value="1"/>
</dbReference>
<dbReference type="AlphaFoldDB" id="A0A8T9SXL7"/>
<dbReference type="PANTHER" id="PTHR30158">
    <property type="entry name" value="ACRA/E-RELATED COMPONENT OF DRUG EFFLUX TRANSPORTER"/>
    <property type="match status" value="1"/>
</dbReference>
<dbReference type="SUPFAM" id="SSF111369">
    <property type="entry name" value="HlyD-like secretion proteins"/>
    <property type="match status" value="1"/>
</dbReference>
<protein>
    <submittedName>
        <fullName evidence="3">Efflux RND transporter periplasmic adaptor subunit</fullName>
    </submittedName>
</protein>
<sequence>MLGWLLLTSACGTKKDVAAEAAGAAAATVAPAYPVLTPTPTTAQLHTDYPTVLEGQANVEIRPKLDGFIDQVFVDEGARVRKGQPLFRLNNDEADQQVRAAEAALLSARADVAAAQLDVEKTRPLVEQQILSDLQLKAYQATLQARQGALAQARATLLNARKTQSYAHIISPVDGVIGSLPYKQGSLVKAYGLELLAFAPVMSLPGRVAHVVAHSVFARLSIGSLLGKAFRPGDSYKTFDEEAEALHWLLH</sequence>